<dbReference type="Proteomes" id="UP001143856">
    <property type="component" value="Unassembled WGS sequence"/>
</dbReference>
<name>A0ACC1NUX8_9PEZI</name>
<keyword evidence="2" id="KW-1185">Reference proteome</keyword>
<gene>
    <name evidence="1" type="ORF">NUW58_g6491</name>
</gene>
<proteinExistence type="predicted"/>
<evidence type="ECO:0000313" key="2">
    <source>
        <dbReference type="Proteomes" id="UP001143856"/>
    </source>
</evidence>
<accession>A0ACC1NUX8</accession>
<evidence type="ECO:0000313" key="1">
    <source>
        <dbReference type="EMBL" id="KAJ2982224.1"/>
    </source>
</evidence>
<reference evidence="1" key="1">
    <citation type="submission" date="2022-10" db="EMBL/GenBank/DDBJ databases">
        <title>Genome Sequence of Xylaria curta.</title>
        <authorList>
            <person name="Buettner E."/>
        </authorList>
    </citation>
    <scope>NUCLEOTIDE SEQUENCE</scope>
    <source>
        <strain evidence="1">Babe10</strain>
    </source>
</reference>
<sequence>MYLENSTIGDALQYERLQALKSEEEPSFMEYPSSTASPFFSFGCSSTASSPESAFSFSPEVDTNMAVADFSEHWSSPNYPSVLMSQIGTDQAYTRSPQPIFCTDFGRNTMSWLAEDPNDGVDIILGSSFHDKFQAQDHQKKGETKPSTDNRSAQAECGSTISTILPSASTPQPGKSRGKRSLPGDSTDDGGDQSQPTNCGRVPRDSGGGKPLACPFHKKDPQQYQDCGKYLLRRIKDVKQHIYRLHCKPELNCPRCFQSFKCADERDHHIRKGGCTLKDVPILDSIISEEQKKKLKDCGSRGTSKHQQWMELWSVIFPGAKPPRSPHIDNGQEELLSCLRSYWDENASEIIAKSLGENDLESPNFTGIREVVDSILNHFEAKPTDWDLKNNGKTGVAPQPSPVHGVTVEDTPNHLSLQDPDQLSEIDFASYTLTANSPDSFSPDDWASPIAMG</sequence>
<protein>
    <submittedName>
        <fullName evidence="1">Uncharacterized protein</fullName>
    </submittedName>
</protein>
<dbReference type="EMBL" id="JAPDGR010001478">
    <property type="protein sequence ID" value="KAJ2982224.1"/>
    <property type="molecule type" value="Genomic_DNA"/>
</dbReference>
<organism evidence="1 2">
    <name type="scientific">Xylaria curta</name>
    <dbReference type="NCBI Taxonomy" id="42375"/>
    <lineage>
        <taxon>Eukaryota</taxon>
        <taxon>Fungi</taxon>
        <taxon>Dikarya</taxon>
        <taxon>Ascomycota</taxon>
        <taxon>Pezizomycotina</taxon>
        <taxon>Sordariomycetes</taxon>
        <taxon>Xylariomycetidae</taxon>
        <taxon>Xylariales</taxon>
        <taxon>Xylariaceae</taxon>
        <taxon>Xylaria</taxon>
    </lineage>
</organism>
<comment type="caution">
    <text evidence="1">The sequence shown here is derived from an EMBL/GenBank/DDBJ whole genome shotgun (WGS) entry which is preliminary data.</text>
</comment>